<name>A0ABR8XQ32_9BACL</name>
<reference evidence="1 2" key="1">
    <citation type="submission" date="2020-08" db="EMBL/GenBank/DDBJ databases">
        <title>A Genomic Blueprint of the Chicken Gut Microbiome.</title>
        <authorList>
            <person name="Gilroy R."/>
            <person name="Ravi A."/>
            <person name="Getino M."/>
            <person name="Pursley I."/>
            <person name="Horton D.L."/>
            <person name="Alikhan N.-F."/>
            <person name="Baker D."/>
            <person name="Gharbi K."/>
            <person name="Hall N."/>
            <person name="Watson M."/>
            <person name="Adriaenssens E.M."/>
            <person name="Foster-Nyarko E."/>
            <person name="Jarju S."/>
            <person name="Secka A."/>
            <person name="Antonio M."/>
            <person name="Oren A."/>
            <person name="Chaudhuri R."/>
            <person name="La Ragione R.M."/>
            <person name="Hildebrand F."/>
            <person name="Pallen M.J."/>
        </authorList>
    </citation>
    <scope>NUCLEOTIDE SEQUENCE [LARGE SCALE GENOMIC DNA]</scope>
    <source>
        <strain evidence="1 2">Sa1YVA6</strain>
    </source>
</reference>
<dbReference type="RefSeq" id="WP_191704500.1">
    <property type="nucleotide sequence ID" value="NZ_JACSPW010000012.1"/>
</dbReference>
<gene>
    <name evidence="1" type="ORF">H9632_13050</name>
</gene>
<dbReference type="Proteomes" id="UP000600565">
    <property type="component" value="Unassembled WGS sequence"/>
</dbReference>
<comment type="caution">
    <text evidence="1">The sequence shown here is derived from an EMBL/GenBank/DDBJ whole genome shotgun (WGS) entry which is preliminary data.</text>
</comment>
<accession>A0ABR8XQ32</accession>
<protein>
    <submittedName>
        <fullName evidence="1">SMI1/KNR4 family protein</fullName>
    </submittedName>
</protein>
<sequence>MQNISFDSSYQKEEIKRNMDLIKLECDKIKDFINIEIFPFEQLDECQVGYSVDPDGKSLVTDEEDTWDENWIVIAYETLCGDPVITELNADRYPVSLLMHGMGSWDNGIYLADSLESFLKSIIKIVDFLTEKQVLNGKYNIQHKELKVLLNDIVEISNSANLESWESLLSPLFDIVEEYENVLETKIEEMKNEGKKISEIASLLNLQAKDVYEYIKKI</sequence>
<dbReference type="EMBL" id="JACSPW010000012">
    <property type="protein sequence ID" value="MBD8033992.1"/>
    <property type="molecule type" value="Genomic_DNA"/>
</dbReference>
<proteinExistence type="predicted"/>
<evidence type="ECO:0000313" key="2">
    <source>
        <dbReference type="Proteomes" id="UP000600565"/>
    </source>
</evidence>
<organism evidence="1 2">
    <name type="scientific">Solibacillus merdavium</name>
    <dbReference type="NCBI Taxonomy" id="2762218"/>
    <lineage>
        <taxon>Bacteria</taxon>
        <taxon>Bacillati</taxon>
        <taxon>Bacillota</taxon>
        <taxon>Bacilli</taxon>
        <taxon>Bacillales</taxon>
        <taxon>Caryophanaceae</taxon>
        <taxon>Solibacillus</taxon>
    </lineage>
</organism>
<evidence type="ECO:0000313" key="1">
    <source>
        <dbReference type="EMBL" id="MBD8033992.1"/>
    </source>
</evidence>
<keyword evidence="2" id="KW-1185">Reference proteome</keyword>